<geneLocation type="mitochondrion" evidence="2"/>
<name>A0A8J5C184_ZINOF</name>
<protein>
    <submittedName>
        <fullName evidence="1">Uncharacterized protein</fullName>
    </submittedName>
</protein>
<proteinExistence type="predicted"/>
<comment type="caution">
    <text evidence="1">The sequence shown here is derived from an EMBL/GenBank/DDBJ whole genome shotgun (WGS) entry which is preliminary data.</text>
</comment>
<reference evidence="1 3" key="1">
    <citation type="submission" date="2020-08" db="EMBL/GenBank/DDBJ databases">
        <title>Plant Genome Project.</title>
        <authorList>
            <person name="Zhang R.-G."/>
        </authorList>
    </citation>
    <scope>NUCLEOTIDE SEQUENCE [LARGE SCALE GENOMIC DNA]</scope>
    <source>
        <tissue evidence="1">Rhizome</tissue>
    </source>
</reference>
<dbReference type="AlphaFoldDB" id="A0A8J5C184"/>
<accession>A0A8J5C184</accession>
<evidence type="ECO:0000313" key="1">
    <source>
        <dbReference type="EMBL" id="KAG6466694.1"/>
    </source>
</evidence>
<organism evidence="1 3">
    <name type="scientific">Zingiber officinale</name>
    <name type="common">Ginger</name>
    <name type="synonym">Amomum zingiber</name>
    <dbReference type="NCBI Taxonomy" id="94328"/>
    <lineage>
        <taxon>Eukaryota</taxon>
        <taxon>Viridiplantae</taxon>
        <taxon>Streptophyta</taxon>
        <taxon>Embryophyta</taxon>
        <taxon>Tracheophyta</taxon>
        <taxon>Spermatophyta</taxon>
        <taxon>Magnoliopsida</taxon>
        <taxon>Liliopsida</taxon>
        <taxon>Zingiberales</taxon>
        <taxon>Zingiberaceae</taxon>
        <taxon>Zingiber</taxon>
    </lineage>
</organism>
<keyword evidence="3" id="KW-1185">Reference proteome</keyword>
<gene>
    <name evidence="2" type="ORF">ZIOFF_074470</name>
    <name evidence="1" type="ORF">ZIOFF_075494</name>
</gene>
<dbReference type="EMBL" id="JACMSC010000026">
    <property type="protein sequence ID" value="KAG6467674.1"/>
    <property type="molecule type" value="Genomic_DNA"/>
</dbReference>
<evidence type="ECO:0000313" key="3">
    <source>
        <dbReference type="Proteomes" id="UP000734854"/>
    </source>
</evidence>
<evidence type="ECO:0000313" key="2">
    <source>
        <dbReference type="EMBL" id="KAG6467674.1"/>
    </source>
</evidence>
<dbReference type="Proteomes" id="UP000734854">
    <property type="component" value="Unassembled WGS sequence"/>
</dbReference>
<keyword evidence="2" id="KW-0496">Mitochondrion</keyword>
<sequence>MPSYQLLEVTIVLPFSSAMQSLALAIGQKQTKVYGCGAVASRLNPQLMARVLGQDRTGMNTSGSLTHNGVGVVLRKGEGLWLTGFSRAAPRADIL</sequence>
<dbReference type="EMBL" id="JACMSC010000134">
    <property type="protein sequence ID" value="KAG6466694.1"/>
    <property type="molecule type" value="Genomic_DNA"/>
</dbReference>